<feature type="region of interest" description="Disordered" evidence="6">
    <location>
        <begin position="94"/>
        <end position="139"/>
    </location>
</feature>
<reference evidence="8 9" key="1">
    <citation type="journal article" date="2016" name="Mol. Biol. Evol.">
        <title>Comparative Genomics of Early-Diverging Mushroom-Forming Fungi Provides Insights into the Origins of Lignocellulose Decay Capabilities.</title>
        <authorList>
            <person name="Nagy L.G."/>
            <person name="Riley R."/>
            <person name="Tritt A."/>
            <person name="Adam C."/>
            <person name="Daum C."/>
            <person name="Floudas D."/>
            <person name="Sun H."/>
            <person name="Yadav J.S."/>
            <person name="Pangilinan J."/>
            <person name="Larsson K.H."/>
            <person name="Matsuura K."/>
            <person name="Barry K."/>
            <person name="Labutti K."/>
            <person name="Kuo R."/>
            <person name="Ohm R.A."/>
            <person name="Bhattacharya S.S."/>
            <person name="Shirouzu T."/>
            <person name="Yoshinaga Y."/>
            <person name="Martin F.M."/>
            <person name="Grigoriev I.V."/>
            <person name="Hibbett D.S."/>
        </authorList>
    </citation>
    <scope>NUCLEOTIDE SEQUENCE [LARGE SCALE GENOMIC DNA]</scope>
    <source>
        <strain evidence="8 9">93-53</strain>
    </source>
</reference>
<keyword evidence="2" id="KW-0238">DNA-binding</keyword>
<dbReference type="GO" id="GO:0000724">
    <property type="term" value="P:double-strand break repair via homologous recombination"/>
    <property type="evidence" value="ECO:0007669"/>
    <property type="project" value="TreeGrafter"/>
</dbReference>
<dbReference type="GO" id="GO:0009378">
    <property type="term" value="F:four-way junction helicase activity"/>
    <property type="evidence" value="ECO:0007669"/>
    <property type="project" value="TreeGrafter"/>
</dbReference>
<comment type="similarity">
    <text evidence="1">Belongs to the helicase family. RecQ subfamily.</text>
</comment>
<dbReference type="InterPro" id="IPR014001">
    <property type="entry name" value="Helicase_ATP-bd"/>
</dbReference>
<evidence type="ECO:0000256" key="1">
    <source>
        <dbReference type="ARBA" id="ARBA00005446"/>
    </source>
</evidence>
<feature type="compositionally biased region" description="Acidic residues" evidence="6">
    <location>
        <begin position="36"/>
        <end position="52"/>
    </location>
</feature>
<dbReference type="PANTHER" id="PTHR13710:SF105">
    <property type="entry name" value="ATP-DEPENDENT DNA HELICASE Q1"/>
    <property type="match status" value="1"/>
</dbReference>
<dbReference type="PROSITE" id="PS51192">
    <property type="entry name" value="HELICASE_ATP_BIND_1"/>
    <property type="match status" value="1"/>
</dbReference>
<dbReference type="GO" id="GO:0003677">
    <property type="term" value="F:DNA binding"/>
    <property type="evidence" value="ECO:0007669"/>
    <property type="project" value="UniProtKB-KW"/>
</dbReference>
<evidence type="ECO:0000256" key="4">
    <source>
        <dbReference type="ARBA" id="ARBA00034617"/>
    </source>
</evidence>
<dbReference type="OrthoDB" id="2747940at2759"/>
<comment type="catalytic activity">
    <reaction evidence="4">
        <text>Couples ATP hydrolysis with the unwinding of duplex DNA by translocating in the 3'-5' direction.</text>
        <dbReference type="EC" id="5.6.2.4"/>
    </reaction>
</comment>
<dbReference type="PANTHER" id="PTHR13710">
    <property type="entry name" value="DNA HELICASE RECQ FAMILY MEMBER"/>
    <property type="match status" value="1"/>
</dbReference>
<dbReference type="InterPro" id="IPR027417">
    <property type="entry name" value="P-loop_NTPase"/>
</dbReference>
<name>A0A165DUW6_9APHY</name>
<evidence type="ECO:0000259" key="7">
    <source>
        <dbReference type="PROSITE" id="PS51192"/>
    </source>
</evidence>
<proteinExistence type="inferred from homology"/>
<dbReference type="Gene3D" id="3.40.50.300">
    <property type="entry name" value="P-loop containing nucleotide triphosphate hydrolases"/>
    <property type="match status" value="2"/>
</dbReference>
<dbReference type="GeneID" id="63829679"/>
<dbReference type="STRING" id="1314785.A0A165DUW6"/>
<keyword evidence="9" id="KW-1185">Reference proteome</keyword>
<dbReference type="Pfam" id="PF00270">
    <property type="entry name" value="DEAD"/>
    <property type="match status" value="1"/>
</dbReference>
<feature type="compositionally biased region" description="Acidic residues" evidence="6">
    <location>
        <begin position="96"/>
        <end position="116"/>
    </location>
</feature>
<protein>
    <recommendedName>
        <fullName evidence="5">DNA 3'-5' helicase</fullName>
        <ecNumber evidence="5">5.6.2.4</ecNumber>
    </recommendedName>
</protein>
<evidence type="ECO:0000256" key="2">
    <source>
        <dbReference type="ARBA" id="ARBA00023125"/>
    </source>
</evidence>
<evidence type="ECO:0000256" key="5">
    <source>
        <dbReference type="ARBA" id="ARBA00034808"/>
    </source>
</evidence>
<dbReference type="InterPro" id="IPR011545">
    <property type="entry name" value="DEAD/DEAH_box_helicase_dom"/>
</dbReference>
<dbReference type="EMBL" id="KV427628">
    <property type="protein sequence ID" value="KZT05673.1"/>
    <property type="molecule type" value="Genomic_DNA"/>
</dbReference>
<accession>A0A165DUW6</accession>
<evidence type="ECO:0000313" key="8">
    <source>
        <dbReference type="EMBL" id="KZT05673.1"/>
    </source>
</evidence>
<organism evidence="8 9">
    <name type="scientific">Laetiporus sulphureus 93-53</name>
    <dbReference type="NCBI Taxonomy" id="1314785"/>
    <lineage>
        <taxon>Eukaryota</taxon>
        <taxon>Fungi</taxon>
        <taxon>Dikarya</taxon>
        <taxon>Basidiomycota</taxon>
        <taxon>Agaricomycotina</taxon>
        <taxon>Agaricomycetes</taxon>
        <taxon>Polyporales</taxon>
        <taxon>Laetiporus</taxon>
    </lineage>
</organism>
<dbReference type="InParanoid" id="A0A165DUW6"/>
<dbReference type="Proteomes" id="UP000076871">
    <property type="component" value="Unassembled WGS sequence"/>
</dbReference>
<dbReference type="GO" id="GO:0005737">
    <property type="term" value="C:cytoplasm"/>
    <property type="evidence" value="ECO:0007669"/>
    <property type="project" value="TreeGrafter"/>
</dbReference>
<gene>
    <name evidence="8" type="ORF">LAESUDRAFT_759917</name>
</gene>
<dbReference type="SUPFAM" id="SSF52540">
    <property type="entry name" value="P-loop containing nucleoside triphosphate hydrolases"/>
    <property type="match status" value="1"/>
</dbReference>
<feature type="region of interest" description="Disordered" evidence="6">
    <location>
        <begin position="1"/>
        <end position="69"/>
    </location>
</feature>
<dbReference type="GO" id="GO:0043138">
    <property type="term" value="F:3'-5' DNA helicase activity"/>
    <property type="evidence" value="ECO:0007669"/>
    <property type="project" value="UniProtKB-EC"/>
</dbReference>
<feature type="domain" description="Helicase ATP-binding" evidence="7">
    <location>
        <begin position="1052"/>
        <end position="1189"/>
    </location>
</feature>
<dbReference type="GO" id="GO:0005524">
    <property type="term" value="F:ATP binding"/>
    <property type="evidence" value="ECO:0007669"/>
    <property type="project" value="InterPro"/>
</dbReference>
<dbReference type="RefSeq" id="XP_040763413.1">
    <property type="nucleotide sequence ID" value="XM_040912651.1"/>
</dbReference>
<dbReference type="GO" id="GO:0005694">
    <property type="term" value="C:chromosome"/>
    <property type="evidence" value="ECO:0007669"/>
    <property type="project" value="TreeGrafter"/>
</dbReference>
<sequence>MKPHPEDSAAGHPDTPFVDRPVSLSYPENSSTYNIEVDDGVGDSDDEDYDHPDEDRMPMDTPRSPHLIIHGDGARRDDITDAMQLDNKPCDVETVKEEDEDHAMEDETMSDMEITEDFSSLPDPDTDDEGIHEDSPQQREARSMLLTWSIRVDGKYHIVICLECNNVINHEHVWGHRNSMHPLANGHGRKLRFPDKEELQNALRTLGADKPRKILPGPVLPIKGVSVLSGWRCDMPGCTTPAPVFASIKRHTEHCSRHHSGAHPRRRVEALLHRLGNIKQHLQYVEVVPTPGLNRQSLMQAMMDRNETKKLNEQPETYSVPSMCQMDPVLRASKLYNCIENVNIEIFRKTADEVDLNSEQEFIRLQSYMRRYYHRAASQLISLSTLTRRYIATKSPLDDPQPAPFERPQENDTIGTYSDFVARFIIFLMRHHFHPLVDVQLAFHPHHIDAIEHLHDTLCRKDSTDDECTEGIHQMIMSLLKFVSDGFLEDEWKELFTMFLVAFHLRDNQGNMCRAGRIPPNLSKMQWCMRASGAVETARLKMKYERNDFVAYKQEVRKYLIQGQQTLFSTLQQHMSLLSALALSEPGIPRFNWDVTRTILGIDGVGMSMHRFKSSINFMIDECHAAIREICGSLSLDDFWNHIDSKMNPMDRENCFFDDPQVTKTGSSVFTDRRNGLERFRFILMEHILDDPRFFNIDDDGKPVAAKGKCMLWNWFAKIDALVGRLYYLVVSTFGGGARGTEMDDLRYIIRGRAERHFFFLNGWGTIVTTYVKTKQLEHHGRLLARVPAPAVTRLLMALLGVIYPACAHFACDIMEIEDAKRYNEYIFVQSGRIMDSERQSRCLGFHTERLLGIPLRLRDWRQVMCSILVNIVHVDFGEPDDEDDDLHAIHRQFGHSVKVANKHYGLQKNDALEGVSHTVVASMQSVSIRYHAKLDQLHSNFSQQLQSATSDEQEEEVFTRIVILLANVLKTELQRFQSGLTRNIVDTFVTYLNGQNIRLLEYITAVQGCQPVQKPMTKPLTVDPTLHNSLHVLFPRSSRPQWTIPQQGELVQSSLGNEHVLAVLPTGCGKSMSFLGPPKLFPSLMYIVVAPLRALTNDIAKRLGNSTLKWARWMPGLDGSSLQIVLAPIDTATTHDFFIWAESYNYRLSRIFLDEAHYILFHEGFRHCMDLLKNLTRLAKPITLLSASVYPCAVPRLCAKIGIDHKELRVIRTSIARPTIAYNVVRVKPKPAESSSIDNNVLQQLHAVMARHPMGANERGLIYFTYCDRAKDYAAEIGCDYYIANVIEGDTSANDRRKDDIVRTWEEGTDEKNHWLCCTSAFSAGIDSDHVVVVVLIEANWLADFDQQAGRLRTKGGQRGWTYIIHTRLPINRDPEMDSFGGLPEMTEFLVTNGCRCLAFHGVDEDVHSCGALGSKAEKCDNCLTMQLDETVSMIPTMVYEGKLEVLEPIPIAAKPTTSGDRLRTEKAEGLYKLEELVEMFESIRGNGCVACWFENEGRRMESHKHNDEHKMNVIVASLRCIQFPVHVNWPFCFKCWIPFRHPCNHPLHAKGKTVDESKCPYSECPLITLRLIALIWCCRLNGKGHDDMLYIISDKLGVPRLRWKTLIGFKEWLRETAHNADQLPNHLEFILAYKRLFRKICVH</sequence>
<dbReference type="EC" id="5.6.2.4" evidence="5"/>
<dbReference type="SMART" id="SM00487">
    <property type="entry name" value="DEXDc"/>
    <property type="match status" value="1"/>
</dbReference>
<evidence type="ECO:0000313" key="9">
    <source>
        <dbReference type="Proteomes" id="UP000076871"/>
    </source>
</evidence>
<evidence type="ECO:0000256" key="6">
    <source>
        <dbReference type="SAM" id="MobiDB-lite"/>
    </source>
</evidence>
<evidence type="ECO:0000256" key="3">
    <source>
        <dbReference type="ARBA" id="ARBA00023235"/>
    </source>
</evidence>
<keyword evidence="3" id="KW-0413">Isomerase</keyword>